<keyword evidence="2" id="KW-0808">Transferase</keyword>
<name>A0ABP8PD49_9ACTN</name>
<dbReference type="InterPro" id="IPR031358">
    <property type="entry name" value="Stealth_CR1"/>
</dbReference>
<dbReference type="PANTHER" id="PTHR24045:SF0">
    <property type="entry name" value="N-ACETYLGLUCOSAMINE-1-PHOSPHOTRANSFERASE SUBUNITS ALPHA_BETA"/>
    <property type="match status" value="1"/>
</dbReference>
<dbReference type="Pfam" id="PF17102">
    <property type="entry name" value="Stealth_CR3"/>
    <property type="match status" value="1"/>
</dbReference>
<dbReference type="InterPro" id="IPR021520">
    <property type="entry name" value="Stealth_CR2"/>
</dbReference>
<evidence type="ECO:0000256" key="2">
    <source>
        <dbReference type="ARBA" id="ARBA00022679"/>
    </source>
</evidence>
<dbReference type="InterPro" id="IPR031357">
    <property type="entry name" value="Stealth_CR3"/>
</dbReference>
<gene>
    <name evidence="9" type="ORF">GCM10023191_010680</name>
</gene>
<feature type="domain" description="Stealth protein CR4 conserved region 4" evidence="8">
    <location>
        <begin position="566"/>
        <end position="607"/>
    </location>
</feature>
<dbReference type="InterPro" id="IPR047141">
    <property type="entry name" value="Stealth"/>
</dbReference>
<dbReference type="Pfam" id="PF17103">
    <property type="entry name" value="Stealth_CR4"/>
    <property type="match status" value="1"/>
</dbReference>
<sequence>MQDAVRAPYDDPVGEHPDADRHTVTPNRIVLAPTSTESFWLLRLYRKLMPRSLRARVARRVSPEARNRFLLKASAGGPLRRLADRRTTLWYHLRHRRLLAPAERGLARTRGRVRLAEIRAGLTPVSVRRETLDLVCASLTAAGVPFFCLRPLDDRQSAVGVAATDRERAVRALARACAEAGAYVGDDGRYGFGDRAWRSVAGAPVLRIVRYYSTPDGRLVVGEEHGCAVEFWTREEDDLVAPRPNRVAERLPADGRTVRVPEACLTTLSPHGEPYGDYPTRHEFTARLVEDVTFPIDVVYTWVDGADEAWRARRDAALEAVGVARLNRQAANDARYISRDELRYSLRGVAAYAPWVRHIWIVTDGQVPPWLDVDHPKVTVVDHRDLFGDRGVLPTFNSHAIESQLHHIDGLAEHFLYFNDDFFLGRPVRPAQFFQANGVSRFFTSKAQVALGDRSVADLPVLAAGKNNRRLIEEAFGPVLTQKMKHVPYALRRSVLAEIEQRFAKEAAETARHQFRHPDDIAIPSSLHHYYAFLTGRAAPGHINYSYTDLAARETPYRLRRMLSLRRFDVFCLNDTDSDAVTQARQLELMSWFLDAYFPVPSPYEKGPR</sequence>
<dbReference type="EMBL" id="BAABHF010000010">
    <property type="protein sequence ID" value="GAA4485698.1"/>
    <property type="molecule type" value="Genomic_DNA"/>
</dbReference>
<dbReference type="Proteomes" id="UP001500503">
    <property type="component" value="Unassembled WGS sequence"/>
</dbReference>
<dbReference type="InterPro" id="IPR031356">
    <property type="entry name" value="Stealth_CR4"/>
</dbReference>
<proteinExistence type="inferred from homology"/>
<dbReference type="Pfam" id="PF17101">
    <property type="entry name" value="Stealth_CR1"/>
    <property type="match status" value="1"/>
</dbReference>
<feature type="domain" description="Stealth protein CR2 conserved region 2" evidence="5">
    <location>
        <begin position="335"/>
        <end position="440"/>
    </location>
</feature>
<evidence type="ECO:0000313" key="10">
    <source>
        <dbReference type="Proteomes" id="UP001500503"/>
    </source>
</evidence>
<evidence type="ECO:0000256" key="3">
    <source>
        <dbReference type="ARBA" id="ARBA00023169"/>
    </source>
</evidence>
<feature type="domain" description="Stealth protein CR3 conserved region 3" evidence="7">
    <location>
        <begin position="485"/>
        <end position="532"/>
    </location>
</feature>
<comment type="caution">
    <text evidence="9">The sequence shown here is derived from an EMBL/GenBank/DDBJ whole genome shotgun (WGS) entry which is preliminary data.</text>
</comment>
<keyword evidence="3" id="KW-0270">Exopolysaccharide synthesis</keyword>
<evidence type="ECO:0000256" key="4">
    <source>
        <dbReference type="SAM" id="MobiDB-lite"/>
    </source>
</evidence>
<feature type="domain" description="Stealth protein CR1 conserved region 1" evidence="6">
    <location>
        <begin position="294"/>
        <end position="320"/>
    </location>
</feature>
<dbReference type="Pfam" id="PF11380">
    <property type="entry name" value="Stealth_CR2"/>
    <property type="match status" value="1"/>
</dbReference>
<keyword evidence="10" id="KW-1185">Reference proteome</keyword>
<feature type="region of interest" description="Disordered" evidence="4">
    <location>
        <begin position="1"/>
        <end position="21"/>
    </location>
</feature>
<dbReference type="PANTHER" id="PTHR24045">
    <property type="match status" value="1"/>
</dbReference>
<evidence type="ECO:0000259" key="6">
    <source>
        <dbReference type="Pfam" id="PF17101"/>
    </source>
</evidence>
<evidence type="ECO:0000259" key="7">
    <source>
        <dbReference type="Pfam" id="PF17102"/>
    </source>
</evidence>
<dbReference type="RefSeq" id="WP_345458218.1">
    <property type="nucleotide sequence ID" value="NZ_BAABHF010000010.1"/>
</dbReference>
<evidence type="ECO:0000259" key="8">
    <source>
        <dbReference type="Pfam" id="PF17103"/>
    </source>
</evidence>
<evidence type="ECO:0000313" key="9">
    <source>
        <dbReference type="EMBL" id="GAA4485698.1"/>
    </source>
</evidence>
<protein>
    <submittedName>
        <fullName evidence="9">Stealth family protein</fullName>
    </submittedName>
</protein>
<comment type="similarity">
    <text evidence="1">Belongs to the stealth family.</text>
</comment>
<organism evidence="9 10">
    <name type="scientific">Actinoallomurus oryzae</name>
    <dbReference type="NCBI Taxonomy" id="502180"/>
    <lineage>
        <taxon>Bacteria</taxon>
        <taxon>Bacillati</taxon>
        <taxon>Actinomycetota</taxon>
        <taxon>Actinomycetes</taxon>
        <taxon>Streptosporangiales</taxon>
        <taxon>Thermomonosporaceae</taxon>
        <taxon>Actinoallomurus</taxon>
    </lineage>
</organism>
<evidence type="ECO:0000256" key="1">
    <source>
        <dbReference type="ARBA" id="ARBA00007583"/>
    </source>
</evidence>
<accession>A0ABP8PD49</accession>
<reference evidence="10" key="1">
    <citation type="journal article" date="2019" name="Int. J. Syst. Evol. Microbiol.">
        <title>The Global Catalogue of Microorganisms (GCM) 10K type strain sequencing project: providing services to taxonomists for standard genome sequencing and annotation.</title>
        <authorList>
            <consortium name="The Broad Institute Genomics Platform"/>
            <consortium name="The Broad Institute Genome Sequencing Center for Infectious Disease"/>
            <person name="Wu L."/>
            <person name="Ma J."/>
        </authorList>
    </citation>
    <scope>NUCLEOTIDE SEQUENCE [LARGE SCALE GENOMIC DNA]</scope>
    <source>
        <strain evidence="10">JCM 17933</strain>
    </source>
</reference>
<evidence type="ECO:0000259" key="5">
    <source>
        <dbReference type="Pfam" id="PF11380"/>
    </source>
</evidence>